<feature type="repeat" description="ANK" evidence="2">
    <location>
        <begin position="950"/>
        <end position="973"/>
    </location>
</feature>
<dbReference type="Pfam" id="PF22939">
    <property type="entry name" value="WHD_GPIID"/>
    <property type="match status" value="1"/>
</dbReference>
<feature type="domain" description="GPI inositol-deacylase winged helix" evidence="4">
    <location>
        <begin position="649"/>
        <end position="724"/>
    </location>
</feature>
<evidence type="ECO:0000259" key="4">
    <source>
        <dbReference type="Pfam" id="PF22939"/>
    </source>
</evidence>
<evidence type="ECO:0000313" key="6">
    <source>
        <dbReference type="EMBL" id="KAL2809886.1"/>
    </source>
</evidence>
<keyword evidence="2" id="KW-0040">ANK repeat</keyword>
<dbReference type="SUPFAM" id="SSF48403">
    <property type="entry name" value="Ankyrin repeat"/>
    <property type="match status" value="1"/>
</dbReference>
<dbReference type="PROSITE" id="PS50088">
    <property type="entry name" value="ANK_REPEAT"/>
    <property type="match status" value="2"/>
</dbReference>
<evidence type="ECO:0000313" key="7">
    <source>
        <dbReference type="Proteomes" id="UP001610334"/>
    </source>
</evidence>
<comment type="caution">
    <text evidence="6">The sequence shown here is derived from an EMBL/GenBank/DDBJ whole genome shotgun (WGS) entry which is preliminary data.</text>
</comment>
<dbReference type="PROSITE" id="PS50297">
    <property type="entry name" value="ANK_REP_REGION"/>
    <property type="match status" value="2"/>
</dbReference>
<dbReference type="Gene3D" id="3.40.50.1580">
    <property type="entry name" value="Nucleoside phosphorylase domain"/>
    <property type="match status" value="1"/>
</dbReference>
<dbReference type="Gene3D" id="1.25.40.20">
    <property type="entry name" value="Ankyrin repeat-containing domain"/>
    <property type="match status" value="1"/>
</dbReference>
<organism evidence="6 7">
    <name type="scientific">Aspergillus granulosus</name>
    <dbReference type="NCBI Taxonomy" id="176169"/>
    <lineage>
        <taxon>Eukaryota</taxon>
        <taxon>Fungi</taxon>
        <taxon>Dikarya</taxon>
        <taxon>Ascomycota</taxon>
        <taxon>Pezizomycotina</taxon>
        <taxon>Eurotiomycetes</taxon>
        <taxon>Eurotiomycetidae</taxon>
        <taxon>Eurotiales</taxon>
        <taxon>Aspergillaceae</taxon>
        <taxon>Aspergillus</taxon>
        <taxon>Aspergillus subgen. Nidulantes</taxon>
    </lineage>
</organism>
<dbReference type="SMART" id="SM00248">
    <property type="entry name" value="ANK"/>
    <property type="match status" value="5"/>
</dbReference>
<dbReference type="InterPro" id="IPR036770">
    <property type="entry name" value="Ankyrin_rpt-contain_sf"/>
</dbReference>
<dbReference type="SUPFAM" id="SSF52540">
    <property type="entry name" value="P-loop containing nucleoside triphosphate hydrolases"/>
    <property type="match status" value="1"/>
</dbReference>
<name>A0ABR4H347_9EURO</name>
<evidence type="ECO:0000259" key="3">
    <source>
        <dbReference type="Pfam" id="PF01048"/>
    </source>
</evidence>
<dbReference type="InterPro" id="IPR027417">
    <property type="entry name" value="P-loop_NTPase"/>
</dbReference>
<dbReference type="InterPro" id="IPR002110">
    <property type="entry name" value="Ankyrin_rpt"/>
</dbReference>
<evidence type="ECO:0008006" key="8">
    <source>
        <dbReference type="Google" id="ProtNLM"/>
    </source>
</evidence>
<evidence type="ECO:0000256" key="2">
    <source>
        <dbReference type="PROSITE-ProRule" id="PRU00023"/>
    </source>
</evidence>
<gene>
    <name evidence="6" type="ORF">BJX63DRAFT_445035</name>
</gene>
<keyword evidence="7" id="KW-1185">Reference proteome</keyword>
<dbReference type="InterPro" id="IPR000845">
    <property type="entry name" value="Nucleoside_phosphorylase_d"/>
</dbReference>
<proteinExistence type="predicted"/>
<sequence length="1062" mass="118964">MASTVAYRHEDYTVAWLCALPLEMDSAEAMLDETHPSLPTNQTDDNTYILGKICNHNIVIACLRSGVYGTTSAATAATQLRSTFKSIRFFLMVGIGGGAPSDKFDIRLGDVVVSKPTGIFGGVVQYDYGKTMAGGRFEHTGMLNKPLSVLLTAVSRLESLHRSTPSRIPDLISEMVKRRPTLAEHSAYCGQGQDQLFDSEYVHYDTESTCDRCDTDRLVIRPPRLRSDPVIHYGLIASGNQVMKDARTRDMLAREFGILCFEMEAAGLMDDFQCLVIRGICDYSDSHKSKKWQGYAAATAAAYAKELLSVVHTVRVVDASLLRSDNKMVCRSDAQDHGVPLSMISSYDHERTHQRLLQKRLVGTAQWFHDHSDFKEWFTGKTISSLWLSGKIGSGKTIIATTVVEAALCRQSGCHSPTVFFYCENDRFETLDTAYILCSLIRQLCEYLFLTATPYPEDVVTKIRKFFGPIRVQPNLTDLKSIFILLFNYVTDTMYIIDGLDALEKKHSKSFLEFIRILCSSDGSIKSRFLLSSREQVPGYINITTFIPGIHQISTHANVLPDIEVYIDTTIADKTLYRKLTDNTVLLEEIKQTLLDKSLGMFLWVSLQLEILWDTCYTDDEIRLALSTLPEGLEQTYGSCIRRISPRDKYASKVLKWVGFAIRPLHIEELREAVAITLDDTAWNAEKMPQRDILIGCCANLVVVDHFDNCARFAHYSVKQYLENRLLSEVQPKATVDYPTSQQGDIECGELCVTYLSFSDFSLQLSKRPMASRAISLPPPTLIAQQTLFRNMKLAHRIFQQPRAQHREVSVPFYTIRTSSTPDHTRYRFLSYAVANWALHTKQISSTSVVWEKFRTLATSFNETWNFHPWPSGGRSKVSFLHALFGWAVKKNHEPLLSIALAAGPSLHLICNLPLIGESLIALHVACKLGYRNTAELLLGFCDAKLRDGEGYTTLHHAASGGHTGICRLLLNNKTVEVDALTELECTPLWLAASNGHDKVVSLLYDLGSNSEREAGHFSQTALSIASGNGHYKVVQQLLGNGAGIESRDRIEWAWCSSKATT</sequence>
<dbReference type="Proteomes" id="UP001610334">
    <property type="component" value="Unassembled WGS sequence"/>
</dbReference>
<dbReference type="InterPro" id="IPR056884">
    <property type="entry name" value="NPHP3-like_N"/>
</dbReference>
<dbReference type="Pfam" id="PF24883">
    <property type="entry name" value="NPHP3_N"/>
    <property type="match status" value="1"/>
</dbReference>
<dbReference type="Pfam" id="PF12796">
    <property type="entry name" value="Ank_2"/>
    <property type="match status" value="2"/>
</dbReference>
<feature type="repeat" description="ANK" evidence="2">
    <location>
        <begin position="1018"/>
        <end position="1050"/>
    </location>
</feature>
<evidence type="ECO:0000256" key="1">
    <source>
        <dbReference type="ARBA" id="ARBA00022737"/>
    </source>
</evidence>
<dbReference type="PANTHER" id="PTHR46082:SF11">
    <property type="entry name" value="AAA+ ATPASE DOMAIN-CONTAINING PROTEIN-RELATED"/>
    <property type="match status" value="1"/>
</dbReference>
<dbReference type="InterPro" id="IPR054471">
    <property type="entry name" value="GPIID_WHD"/>
</dbReference>
<dbReference type="InterPro" id="IPR053137">
    <property type="entry name" value="NLR-like"/>
</dbReference>
<dbReference type="InterPro" id="IPR035994">
    <property type="entry name" value="Nucleoside_phosphorylase_sf"/>
</dbReference>
<evidence type="ECO:0000259" key="5">
    <source>
        <dbReference type="Pfam" id="PF24883"/>
    </source>
</evidence>
<reference evidence="6 7" key="1">
    <citation type="submission" date="2024-07" db="EMBL/GenBank/DDBJ databases">
        <title>Section-level genome sequencing and comparative genomics of Aspergillus sections Usti and Cavernicolus.</title>
        <authorList>
            <consortium name="Lawrence Berkeley National Laboratory"/>
            <person name="Nybo J.L."/>
            <person name="Vesth T.C."/>
            <person name="Theobald S."/>
            <person name="Frisvad J.C."/>
            <person name="Larsen T.O."/>
            <person name="Kjaerboelling I."/>
            <person name="Rothschild-Mancinelli K."/>
            <person name="Lyhne E.K."/>
            <person name="Kogle M.E."/>
            <person name="Barry K."/>
            <person name="Clum A."/>
            <person name="Na H."/>
            <person name="Ledsgaard L."/>
            <person name="Lin J."/>
            <person name="Lipzen A."/>
            <person name="Kuo A."/>
            <person name="Riley R."/>
            <person name="Mondo S."/>
            <person name="Labutti K."/>
            <person name="Haridas S."/>
            <person name="Pangalinan J."/>
            <person name="Salamov A.A."/>
            <person name="Simmons B.A."/>
            <person name="Magnuson J.K."/>
            <person name="Chen J."/>
            <person name="Drula E."/>
            <person name="Henrissat B."/>
            <person name="Wiebenga A."/>
            <person name="Lubbers R.J."/>
            <person name="Gomes A.C."/>
            <person name="Makela M.R."/>
            <person name="Stajich J."/>
            <person name="Grigoriev I.V."/>
            <person name="Mortensen U.H."/>
            <person name="De Vries R.P."/>
            <person name="Baker S.E."/>
            <person name="Andersen M.R."/>
        </authorList>
    </citation>
    <scope>NUCLEOTIDE SEQUENCE [LARGE SCALE GENOMIC DNA]</scope>
    <source>
        <strain evidence="6 7">CBS 588.65</strain>
    </source>
</reference>
<protein>
    <recommendedName>
        <fullName evidence="8">Nucleoside phosphorylase domain-containing protein</fullName>
    </recommendedName>
</protein>
<dbReference type="Pfam" id="PF01048">
    <property type="entry name" value="PNP_UDP_1"/>
    <property type="match status" value="1"/>
</dbReference>
<dbReference type="PANTHER" id="PTHR46082">
    <property type="entry name" value="ATP/GTP-BINDING PROTEIN-RELATED"/>
    <property type="match status" value="1"/>
</dbReference>
<keyword evidence="1" id="KW-0677">Repeat</keyword>
<dbReference type="SUPFAM" id="SSF53167">
    <property type="entry name" value="Purine and uridine phosphorylases"/>
    <property type="match status" value="1"/>
</dbReference>
<feature type="domain" description="Nucleoside phosphorylase" evidence="3">
    <location>
        <begin position="14"/>
        <end position="301"/>
    </location>
</feature>
<accession>A0ABR4H347</accession>
<dbReference type="Gene3D" id="3.40.50.300">
    <property type="entry name" value="P-loop containing nucleotide triphosphate hydrolases"/>
    <property type="match status" value="1"/>
</dbReference>
<feature type="domain" description="Nephrocystin 3-like N-terminal" evidence="5">
    <location>
        <begin position="363"/>
        <end position="534"/>
    </location>
</feature>
<dbReference type="EMBL" id="JBFXLT010000080">
    <property type="protein sequence ID" value="KAL2809886.1"/>
    <property type="molecule type" value="Genomic_DNA"/>
</dbReference>